<dbReference type="OMA" id="CAWLQSW"/>
<reference evidence="1" key="1">
    <citation type="journal article" date="2012" name="Proc. Natl. Acad. Sci. U.S.A.">
        <title>Antigenic diversity is generated by distinct evolutionary mechanisms in African trypanosome species.</title>
        <authorList>
            <person name="Jackson A.P."/>
            <person name="Berry A."/>
            <person name="Aslett M."/>
            <person name="Allison H.C."/>
            <person name="Burton P."/>
            <person name="Vavrova-Anderson J."/>
            <person name="Brown R."/>
            <person name="Browne H."/>
            <person name="Corton N."/>
            <person name="Hauser H."/>
            <person name="Gamble J."/>
            <person name="Gilderthorp R."/>
            <person name="Marcello L."/>
            <person name="McQuillan J."/>
            <person name="Otto T.D."/>
            <person name="Quail M.A."/>
            <person name="Sanders M.J."/>
            <person name="van Tonder A."/>
            <person name="Ginger M.L."/>
            <person name="Field M.C."/>
            <person name="Barry J.D."/>
            <person name="Hertz-Fowler C."/>
            <person name="Berriman M."/>
        </authorList>
    </citation>
    <scope>NUCLEOTIDE SEQUENCE</scope>
    <source>
        <strain evidence="1">Y486</strain>
    </source>
</reference>
<dbReference type="AlphaFoldDB" id="G0TZS4"/>
<evidence type="ECO:0000313" key="1">
    <source>
        <dbReference type="EMBL" id="CCC50102.1"/>
    </source>
</evidence>
<dbReference type="VEuPathDB" id="TriTrypDB:TvY486_0807090"/>
<proteinExistence type="predicted"/>
<gene>
    <name evidence="1" type="ORF">TVY486_0807090</name>
</gene>
<name>G0TZS4_TRYVY</name>
<accession>G0TZS4</accession>
<dbReference type="EMBL" id="HE573024">
    <property type="protein sequence ID" value="CCC50102.1"/>
    <property type="molecule type" value="Genomic_DNA"/>
</dbReference>
<sequence>MLGGIQEGVVHGDVVERLNPEDQRAREDGTSTLRPVRALVGTPFPRPDAGRCYGYITSGSLQGEAQNVTTNGTVGHAASDSTYRFTAHVQPPVEAVFGSGTGRPMSGAIGPGGGPISSMSRQHQWNAEDFEDLEHGFYMVDHLAPARTSTNVRTGEAYVELLVLFLSSTVRKHRECAMATLHQRLSADKELRRRFLHGHDCAQLVHLIIRELSTSGHTAICTEAAECLALLLYDITREVTEVVGEIGCPTTDICKVGSREVGGEMASADVDDSDATFAALSESMQSADDRPYALEKLGLTKAVMNALELLPPALVARLLLGSGVVLIPHVAARIASDPRFVTFASDRIGATVLGRASLSDVLEELLLLYRILQIPKASQTILSSLYEKFVLLVRYVCELDTETLTPPAVMTVLLVFLVLRVFVRHGHSGPFNDTIDVLLSATVAGACIPAEMWLLAIASADSDGKEPASTAVEHFGAEFSQEAVRVLLRRVCKTKSETSTAPAGASNTLNCVGLVAQLTCTHFLATVFSLRGGSVSWRASLLATGSDSDGCLEQLLETSALSPDGLRHAFIRLDDDRTRSALVSASCNSSFNTELRLGSETGPTREVTLHTTFNLPLFEEACWASLTHARARLIASVFNAQALNRTSPHLGLLLEYAAALSTVFQEKCLRLKNASSCLMPDEICTMVVVVELMRQRVCVSHDNGVVQRSSKFRRLKLELHTTELFLIHCISITKHGLDAVTQLVDSILVGLVAPDVCPSASCLSESMAFSVPPESELGSYGALRASLQRSVIQREQSWFLYPLYDATLPSKAEWCLWIRQALLMHPSLKDVLRWDLILCHALKWSLCDHKRFLSWEETINHSNDGAGLPRELLDLLDELCYRVLPSSSGTLSSAASDVVKQLVASSVPHSEGSMKRGLFEALVLVCTACEPSAAVSILRLLLCTSPEEESCDCDKAGSSHSLQGPSVSAALVGDDFVTLMSRWAATGTLNGNSLPEEGAHRWDLHNFVELLELVGIAFGRGYGEQRSSDVEGGVDNGTKMSVSSILLTITEGVSRRYLWNRTLSEFECQILSKTVEDSPWCPPCLLNRLRKAF</sequence>
<organism evidence="1">
    <name type="scientific">Trypanosoma vivax (strain Y486)</name>
    <dbReference type="NCBI Taxonomy" id="1055687"/>
    <lineage>
        <taxon>Eukaryota</taxon>
        <taxon>Discoba</taxon>
        <taxon>Euglenozoa</taxon>
        <taxon>Kinetoplastea</taxon>
        <taxon>Metakinetoplastina</taxon>
        <taxon>Trypanosomatida</taxon>
        <taxon>Trypanosomatidae</taxon>
        <taxon>Trypanosoma</taxon>
        <taxon>Duttonella</taxon>
    </lineage>
</organism>
<protein>
    <submittedName>
        <fullName evidence="1">Uncharacterized protein</fullName>
    </submittedName>
</protein>